<dbReference type="InterPro" id="IPR044730">
    <property type="entry name" value="RNase_H-like_dom_plant"/>
</dbReference>
<dbReference type="PANTHER" id="PTHR47723:SF19">
    <property type="entry name" value="POLYNUCLEOTIDYL TRANSFERASE, RIBONUCLEASE H-LIKE SUPERFAMILY PROTEIN"/>
    <property type="match status" value="1"/>
</dbReference>
<organism evidence="2 3">
    <name type="scientific">Ricinus communis</name>
    <name type="common">Castor bean</name>
    <dbReference type="NCBI Taxonomy" id="3988"/>
    <lineage>
        <taxon>Eukaryota</taxon>
        <taxon>Viridiplantae</taxon>
        <taxon>Streptophyta</taxon>
        <taxon>Embryophyta</taxon>
        <taxon>Tracheophyta</taxon>
        <taxon>Spermatophyta</taxon>
        <taxon>Magnoliopsida</taxon>
        <taxon>eudicotyledons</taxon>
        <taxon>Gunneridae</taxon>
        <taxon>Pentapetalae</taxon>
        <taxon>rosids</taxon>
        <taxon>fabids</taxon>
        <taxon>Malpighiales</taxon>
        <taxon>Euphorbiaceae</taxon>
        <taxon>Acalyphoideae</taxon>
        <taxon>Acalypheae</taxon>
        <taxon>Ricinus</taxon>
    </lineage>
</organism>
<accession>B9SYG9</accession>
<protein>
    <recommendedName>
        <fullName evidence="1">Reverse transcriptase zinc-binding domain-containing protein</fullName>
    </recommendedName>
</protein>
<gene>
    <name evidence="2" type="ORF">RCOM_0755060</name>
</gene>
<sequence length="216" mass="24459">MAWVFVPQDSLMKLCYLNYPGDLTRDDALWVQILCAVYPPNMSMGNDQVVWNHSANGIHSSKSVYERIRNVMSSSSNGIWEKIWKWKGPQGVRSTLWLTSHERLVTSSLCVKRLILPSLVCPRCYEHEEDTLHAIRDSVWQLWLWRNKIVFGTDSTDPSKNISWNPPPVGWIKLNVDGGVKDGKAGATGLIRDSNGNWISGFVQFIGDCPVLEAEL</sequence>
<proteinExistence type="predicted"/>
<dbReference type="InterPro" id="IPR053151">
    <property type="entry name" value="RNase_H-like"/>
</dbReference>
<dbReference type="CDD" id="cd06222">
    <property type="entry name" value="RNase_H_like"/>
    <property type="match status" value="1"/>
</dbReference>
<dbReference type="AlphaFoldDB" id="B9SYG9"/>
<dbReference type="InParanoid" id="B9SYG9"/>
<dbReference type="eggNOG" id="KOG1075">
    <property type="taxonomic scope" value="Eukaryota"/>
</dbReference>
<name>B9SYG9_RICCO</name>
<reference evidence="3" key="1">
    <citation type="journal article" date="2010" name="Nat. Biotechnol.">
        <title>Draft genome sequence of the oilseed species Ricinus communis.</title>
        <authorList>
            <person name="Chan A.P."/>
            <person name="Crabtree J."/>
            <person name="Zhao Q."/>
            <person name="Lorenzi H."/>
            <person name="Orvis J."/>
            <person name="Puiu D."/>
            <person name="Melake-Berhan A."/>
            <person name="Jones K.M."/>
            <person name="Redman J."/>
            <person name="Chen G."/>
            <person name="Cahoon E.B."/>
            <person name="Gedil M."/>
            <person name="Stanke M."/>
            <person name="Haas B.J."/>
            <person name="Wortman J.R."/>
            <person name="Fraser-Liggett C.M."/>
            <person name="Ravel J."/>
            <person name="Rabinowicz P.D."/>
        </authorList>
    </citation>
    <scope>NUCLEOTIDE SEQUENCE [LARGE SCALE GENOMIC DNA]</scope>
    <source>
        <strain evidence="3">cv. Hale</strain>
    </source>
</reference>
<dbReference type="InterPro" id="IPR026960">
    <property type="entry name" value="RVT-Znf"/>
</dbReference>
<dbReference type="PANTHER" id="PTHR47723">
    <property type="entry name" value="OS05G0353850 PROTEIN"/>
    <property type="match status" value="1"/>
</dbReference>
<dbReference type="Proteomes" id="UP000008311">
    <property type="component" value="Unassembled WGS sequence"/>
</dbReference>
<dbReference type="Pfam" id="PF13966">
    <property type="entry name" value="zf-RVT"/>
    <property type="match status" value="1"/>
</dbReference>
<evidence type="ECO:0000313" key="3">
    <source>
        <dbReference type="Proteomes" id="UP000008311"/>
    </source>
</evidence>
<keyword evidence="3" id="KW-1185">Reference proteome</keyword>
<dbReference type="EMBL" id="EQ974250">
    <property type="protein sequence ID" value="EEF31355.1"/>
    <property type="molecule type" value="Genomic_DNA"/>
</dbReference>
<evidence type="ECO:0000259" key="1">
    <source>
        <dbReference type="Pfam" id="PF13966"/>
    </source>
</evidence>
<evidence type="ECO:0000313" key="2">
    <source>
        <dbReference type="EMBL" id="EEF31355.1"/>
    </source>
</evidence>
<feature type="domain" description="Reverse transcriptase zinc-binding" evidence="1">
    <location>
        <begin position="60"/>
        <end position="145"/>
    </location>
</feature>